<protein>
    <submittedName>
        <fullName evidence="2">Uncharacterized protein</fullName>
    </submittedName>
</protein>
<reference evidence="2 3" key="1">
    <citation type="submission" date="2014-04" db="EMBL/GenBank/DDBJ databases">
        <authorList>
            <consortium name="DOE Joint Genome Institute"/>
            <person name="Kuo A."/>
            <person name="Martino E."/>
            <person name="Perotto S."/>
            <person name="Kohler A."/>
            <person name="Nagy L.G."/>
            <person name="Floudas D."/>
            <person name="Copeland A."/>
            <person name="Barry K.W."/>
            <person name="Cichocki N."/>
            <person name="Veneault-Fourrey C."/>
            <person name="LaButti K."/>
            <person name="Lindquist E.A."/>
            <person name="Lipzen A."/>
            <person name="Lundell T."/>
            <person name="Morin E."/>
            <person name="Murat C."/>
            <person name="Sun H."/>
            <person name="Tunlid A."/>
            <person name="Henrissat B."/>
            <person name="Grigoriev I.V."/>
            <person name="Hibbett D.S."/>
            <person name="Martin F."/>
            <person name="Nordberg H.P."/>
            <person name="Cantor M.N."/>
            <person name="Hua S.X."/>
        </authorList>
    </citation>
    <scope>NUCLEOTIDE SEQUENCE [LARGE SCALE GENOMIC DNA]</scope>
    <source>
        <strain evidence="2 3">Zn</strain>
    </source>
</reference>
<accession>A0A0C3DBA1</accession>
<evidence type="ECO:0000256" key="1">
    <source>
        <dbReference type="SAM" id="SignalP"/>
    </source>
</evidence>
<keyword evidence="3" id="KW-1185">Reference proteome</keyword>
<feature type="signal peptide" evidence="1">
    <location>
        <begin position="1"/>
        <end position="22"/>
    </location>
</feature>
<dbReference type="OrthoDB" id="3599367at2759"/>
<keyword evidence="1" id="KW-0732">Signal</keyword>
<sequence length="307" mass="34371">MRLHLVRQGLLGAFLIALVTEAARPICGSFSCARFRRDLPSQLSRDITWANASTLEARALEEVDDPNDYVTAGVNKLSTGNKIYNDRSSSSPSTAIFRPFVNSRAWASSFQIGLKYLTGCTAVVIIGNRGVYAAHFFEDQSMDPSKPAYAKNLLNNGAQKFESIKANLQDLSGSPYGQAYHYPEVFIINPVKSAEPPADPSADPDVRPASQIGYKHGEREYQEAYTDIYNTIHEYWPGINTIEEIPYYPLNMANKKESQMPKGNTNKPDEYRLKRGAEGRIYFEYDKSSVSIRLWVEAQKVLETSMG</sequence>
<dbReference type="AlphaFoldDB" id="A0A0C3DBA1"/>
<gene>
    <name evidence="2" type="ORF">OIDMADRAFT_56362</name>
</gene>
<feature type="chain" id="PRO_5002163146" evidence="1">
    <location>
        <begin position="23"/>
        <end position="307"/>
    </location>
</feature>
<organism evidence="2 3">
    <name type="scientific">Oidiodendron maius (strain Zn)</name>
    <dbReference type="NCBI Taxonomy" id="913774"/>
    <lineage>
        <taxon>Eukaryota</taxon>
        <taxon>Fungi</taxon>
        <taxon>Dikarya</taxon>
        <taxon>Ascomycota</taxon>
        <taxon>Pezizomycotina</taxon>
        <taxon>Leotiomycetes</taxon>
        <taxon>Leotiomycetes incertae sedis</taxon>
        <taxon>Myxotrichaceae</taxon>
        <taxon>Oidiodendron</taxon>
    </lineage>
</organism>
<evidence type="ECO:0000313" key="2">
    <source>
        <dbReference type="EMBL" id="KIM99202.1"/>
    </source>
</evidence>
<evidence type="ECO:0000313" key="3">
    <source>
        <dbReference type="Proteomes" id="UP000054321"/>
    </source>
</evidence>
<dbReference type="InParanoid" id="A0A0C3DBA1"/>
<dbReference type="EMBL" id="KN832879">
    <property type="protein sequence ID" value="KIM99202.1"/>
    <property type="molecule type" value="Genomic_DNA"/>
</dbReference>
<dbReference type="HOGENOM" id="CLU_906417_0_0_1"/>
<reference evidence="3" key="2">
    <citation type="submission" date="2015-01" db="EMBL/GenBank/DDBJ databases">
        <title>Evolutionary Origins and Diversification of the Mycorrhizal Mutualists.</title>
        <authorList>
            <consortium name="DOE Joint Genome Institute"/>
            <consortium name="Mycorrhizal Genomics Consortium"/>
            <person name="Kohler A."/>
            <person name="Kuo A."/>
            <person name="Nagy L.G."/>
            <person name="Floudas D."/>
            <person name="Copeland A."/>
            <person name="Barry K.W."/>
            <person name="Cichocki N."/>
            <person name="Veneault-Fourrey C."/>
            <person name="LaButti K."/>
            <person name="Lindquist E.A."/>
            <person name="Lipzen A."/>
            <person name="Lundell T."/>
            <person name="Morin E."/>
            <person name="Murat C."/>
            <person name="Riley R."/>
            <person name="Ohm R."/>
            <person name="Sun H."/>
            <person name="Tunlid A."/>
            <person name="Henrissat B."/>
            <person name="Grigoriev I.V."/>
            <person name="Hibbett D.S."/>
            <person name="Martin F."/>
        </authorList>
    </citation>
    <scope>NUCLEOTIDE SEQUENCE [LARGE SCALE GENOMIC DNA]</scope>
    <source>
        <strain evidence="3">Zn</strain>
    </source>
</reference>
<dbReference type="Proteomes" id="UP000054321">
    <property type="component" value="Unassembled WGS sequence"/>
</dbReference>
<proteinExistence type="predicted"/>
<name>A0A0C3DBA1_OIDMZ</name>